<proteinExistence type="predicted"/>
<reference evidence="2" key="1">
    <citation type="journal article" date="2019" name="Int. J. Syst. Evol. Microbiol.">
        <title>The Global Catalogue of Microorganisms (GCM) 10K type strain sequencing project: providing services to taxonomists for standard genome sequencing and annotation.</title>
        <authorList>
            <consortium name="The Broad Institute Genomics Platform"/>
            <consortium name="The Broad Institute Genome Sequencing Center for Infectious Disease"/>
            <person name="Wu L."/>
            <person name="Ma J."/>
        </authorList>
    </citation>
    <scope>NUCLEOTIDE SEQUENCE [LARGE SCALE GENOMIC DNA]</scope>
    <source>
        <strain evidence="2">JCM 15443</strain>
    </source>
</reference>
<dbReference type="Gene3D" id="3.40.50.300">
    <property type="entry name" value="P-loop containing nucleotide triphosphate hydrolases"/>
    <property type="match status" value="1"/>
</dbReference>
<protein>
    <recommendedName>
        <fullName evidence="3">Chloramphenicol phosphotransferase</fullName>
    </recommendedName>
</protein>
<comment type="caution">
    <text evidence="1">The sequence shown here is derived from an EMBL/GenBank/DDBJ whole genome shotgun (WGS) entry which is preliminary data.</text>
</comment>
<gene>
    <name evidence="1" type="ORF">GCM10010841_18720</name>
</gene>
<dbReference type="Proteomes" id="UP000661918">
    <property type="component" value="Unassembled WGS sequence"/>
</dbReference>
<name>A0ABQ2GS09_9DEIO</name>
<dbReference type="SUPFAM" id="SSF52540">
    <property type="entry name" value="P-loop containing nucleoside triphosphate hydrolases"/>
    <property type="match status" value="1"/>
</dbReference>
<organism evidence="1 2">
    <name type="scientific">Deinococcus aerophilus</name>
    <dbReference type="NCBI Taxonomy" id="522488"/>
    <lineage>
        <taxon>Bacteria</taxon>
        <taxon>Thermotogati</taxon>
        <taxon>Deinococcota</taxon>
        <taxon>Deinococci</taxon>
        <taxon>Deinococcales</taxon>
        <taxon>Deinococcaceae</taxon>
        <taxon>Deinococcus</taxon>
    </lineage>
</organism>
<dbReference type="InterPro" id="IPR027417">
    <property type="entry name" value="P-loop_NTPase"/>
</dbReference>
<evidence type="ECO:0008006" key="3">
    <source>
        <dbReference type="Google" id="ProtNLM"/>
    </source>
</evidence>
<sequence>MNADGDGAAVHGIFDEHVVTPCLGATVVRRHYGRITGPQGGWLSRRPLSGRLGAMSAPATSGSVILVNGASSAGKSTLCRALRDALPGPFLHFSLDLFMFGDTVLPRTPDGKIRDWPTLRPRVFEGFYRCLPALLTAGNSLVVDLIIETAEQRDRLWTLLAPHDVYVVGLRCPVEELERRERARGDRRPGDARRDAETVHAFMPYELELDCTAPLPENMTRVIEGWRGRTGVRGGGPASAP</sequence>
<accession>A0ABQ2GS09</accession>
<dbReference type="Pfam" id="PF07931">
    <property type="entry name" value="CPT"/>
    <property type="match status" value="1"/>
</dbReference>
<dbReference type="EMBL" id="BMOM01000013">
    <property type="protein sequence ID" value="GGM10515.1"/>
    <property type="molecule type" value="Genomic_DNA"/>
</dbReference>
<evidence type="ECO:0000313" key="1">
    <source>
        <dbReference type="EMBL" id="GGM10515.1"/>
    </source>
</evidence>
<keyword evidence="2" id="KW-1185">Reference proteome</keyword>
<evidence type="ECO:0000313" key="2">
    <source>
        <dbReference type="Proteomes" id="UP000661918"/>
    </source>
</evidence>